<dbReference type="SUPFAM" id="SSF53756">
    <property type="entry name" value="UDP-Glycosyltransferase/glycogen phosphorylase"/>
    <property type="match status" value="1"/>
</dbReference>
<dbReference type="EMBL" id="CP011126">
    <property type="protein sequence ID" value="AKQ34011.1"/>
    <property type="molecule type" value="Genomic_DNA"/>
</dbReference>
<evidence type="ECO:0000313" key="4">
    <source>
        <dbReference type="Proteomes" id="UP000063965"/>
    </source>
</evidence>
<dbReference type="RefSeq" id="WP_048875691.1">
    <property type="nucleotide sequence ID" value="NZ_CP011126.1"/>
</dbReference>
<keyword evidence="2" id="KW-0808">Transferase</keyword>
<keyword evidence="1" id="KW-0328">Glycosyltransferase</keyword>
<evidence type="ECO:0000256" key="1">
    <source>
        <dbReference type="ARBA" id="ARBA00022676"/>
    </source>
</evidence>
<dbReference type="InterPro" id="IPR002201">
    <property type="entry name" value="Glyco_trans_9"/>
</dbReference>
<accession>A0ABN4HU95</accession>
<dbReference type="InterPro" id="IPR051199">
    <property type="entry name" value="LPS_LOS_Heptosyltrfase"/>
</dbReference>
<sequence length="354" mass="40324">MNPASVRSIGILRLGALGDVCLTVPLIRALCRHLPHIELHWIISRPFFSLVRGLANVNFIVLDKPKSLSDYWRCYQQLKSCPLDVLLVPQATLRSNILCFLTKAKIKYGYEKLHSRDLQYYFVNRTVAARPEHLVESFLRFAEPFGVTDKNIEWGLPIEEKDYEWAKAQLNSYDGRWLAICPATSKEERNWFSDRYATVVNYLTKKRWDFNVVLVGGPSAVEKQMAEEINRQLIKPALNLVGKSSLKQLAALLSEVDVLLSPDTGPLHIAQAVGTPVMGLYAVAPPEKTGPYFSQRLVINKFPQAVKTILRKDPSKITWHERVHSREAMALISVDEVRDQLEKLFVELQFVPSL</sequence>
<organism evidence="3 4">
    <name type="scientific">Candidatus Coxiella mudrowiae</name>
    <dbReference type="NCBI Taxonomy" id="2054173"/>
    <lineage>
        <taxon>Bacteria</taxon>
        <taxon>Pseudomonadati</taxon>
        <taxon>Pseudomonadota</taxon>
        <taxon>Gammaproteobacteria</taxon>
        <taxon>Legionellales</taxon>
        <taxon>Coxiellaceae</taxon>
        <taxon>Coxiella</taxon>
    </lineage>
</organism>
<keyword evidence="4" id="KW-1185">Reference proteome</keyword>
<dbReference type="CDD" id="cd03789">
    <property type="entry name" value="GT9_LPS_heptosyltransferase"/>
    <property type="match status" value="1"/>
</dbReference>
<name>A0ABN4HU95_9COXI</name>
<dbReference type="PANTHER" id="PTHR30160">
    <property type="entry name" value="TETRAACYLDISACCHARIDE 4'-KINASE-RELATED"/>
    <property type="match status" value="1"/>
</dbReference>
<dbReference type="PANTHER" id="PTHR30160:SF21">
    <property type="entry name" value="LIPOPOLYSACCHARIDE CORE HEPTOSYLTRANSFERASE OPSX"/>
    <property type="match status" value="1"/>
</dbReference>
<gene>
    <name evidence="3" type="ORF">CleRT_15330</name>
</gene>
<dbReference type="Pfam" id="PF01075">
    <property type="entry name" value="Glyco_transf_9"/>
    <property type="match status" value="1"/>
</dbReference>
<reference evidence="3 4" key="1">
    <citation type="journal article" date="2015" name="Genome Biol. Evol.">
        <title>Distinctive Genome Reduction Rates Revealed by Genomic Analyses of Two Coxiella-Like Endosymbionts in Ticks.</title>
        <authorList>
            <person name="Gottlieb Y."/>
            <person name="Lalzar I."/>
            <person name="Klasson L."/>
        </authorList>
    </citation>
    <scope>NUCLEOTIDE SEQUENCE [LARGE SCALE GENOMIC DNA]</scope>
    <source>
        <strain evidence="3 4">CRt</strain>
    </source>
</reference>
<dbReference type="Gene3D" id="3.40.50.2000">
    <property type="entry name" value="Glycogen Phosphorylase B"/>
    <property type="match status" value="2"/>
</dbReference>
<dbReference type="Proteomes" id="UP000063965">
    <property type="component" value="Chromosome"/>
</dbReference>
<proteinExistence type="predicted"/>
<evidence type="ECO:0000313" key="3">
    <source>
        <dbReference type="EMBL" id="AKQ34011.1"/>
    </source>
</evidence>
<evidence type="ECO:0000256" key="2">
    <source>
        <dbReference type="ARBA" id="ARBA00022679"/>
    </source>
</evidence>
<protein>
    <submittedName>
        <fullName evidence="3">ADP-heptose--LPS heptosyltransferase</fullName>
    </submittedName>
</protein>